<proteinExistence type="predicted"/>
<dbReference type="NCBIfam" id="NF033510">
    <property type="entry name" value="Ca_tandemer"/>
    <property type="match status" value="1"/>
</dbReference>
<dbReference type="AlphaFoldDB" id="A0AB39KYC0"/>
<dbReference type="InterPro" id="IPR013783">
    <property type="entry name" value="Ig-like_fold"/>
</dbReference>
<sequence>MAAVQSIDLPSNGTYTRLEMLTFDVNFDSDISISSGVPRLRLQVGAQEIDAQYLGVTGASTLSFQYHVLAGAFDGDGITVLGLTGNVVDQDGDPADLSLGGLLGDTSGILVDAVIPQVQSIVRASSAAEITNASSVAFTVTFSRDVVNVSAGDFEVGGAATGDISVSGSGSVYTVTVSNISGAGALRLDLKSAANIDIQDAVGNPYLMPMPFTTGEPYLVDKNAPAVTSVAAPSALTYGAGAELSFVVNFDEAVTVTGNPQLSLTIGSSTVQAAYASGSGTTALSFRYTVVSGQLDADGVTVGALGLNGGSIRDAAGNAATLTLNSVGSTSGVLVDAYVPLEVESIDGPDADTYAVGQTLEFKVTFNGDVEVAGAPRIALTIGGDTRYATYASGDGSDTLTFTYEVQSGDSDANGIATASTIELNGGSIKKHGSNRDVDRDLPAISGLSSVLVDGVAPEVSDIVRVGSATPTNATSVQYTVTFSEVVTGVDLTDFTLTSNGDATGDIAVTGSGSSYTVTASNITAEGSLGLNLKGSGTGIVDAHGNAIATGIVYGQEHIIDTTPPAPPTFNVVAADDVISASEVSGLTITGATELDTTVSLTIGGQVRAATVTGTNWSYSVTASDLTNMGAGTETLKIVAKDAAGNASLVETLSISVENAAVPVDDTAPPTPQPSTQEQLKAALTDAEVMARFSQSISSVRSVKEHLGVDGGLNVHVNLGQATARFLEGITSKEEFEKEITKAVLPTTGVAHSVYKYFTGSPPTEAGMEYLIDSAANPNDLTDPYYQKFSVENRFINFAVNLGKEGEGRAKFEADYGALTFSEAVSKAYGEIIGFNNAANFGVDIEKALTYIESQRAYFETLGGDPIGAKAAMIGYVISVSHSQEVGEYHQSLLFSIGAKLTGVTGSGAGFSPMGDWDLI</sequence>
<gene>
    <name evidence="1" type="ORF">ABOZ73_08900</name>
</gene>
<dbReference type="RefSeq" id="WP_369062392.1">
    <property type="nucleotide sequence ID" value="NZ_CP158375.1"/>
</dbReference>
<reference evidence="1" key="1">
    <citation type="submission" date="2024-06" db="EMBL/GenBank/DDBJ databases">
        <title>Caulobacter inopinatus, sp. nov.</title>
        <authorList>
            <person name="Donachie S.P."/>
        </authorList>
    </citation>
    <scope>NUCLEOTIDE SEQUENCE</scope>
    <source>
        <strain evidence="1">73W</strain>
    </source>
</reference>
<dbReference type="Pfam" id="PF19198">
    <property type="entry name" value="RsaA_NTD"/>
    <property type="match status" value="1"/>
</dbReference>
<dbReference type="Gene3D" id="2.60.40.10">
    <property type="entry name" value="Immunoglobulins"/>
    <property type="match status" value="1"/>
</dbReference>
<accession>A0AB39KYC0</accession>
<evidence type="ECO:0000313" key="1">
    <source>
        <dbReference type="EMBL" id="XDO98517.1"/>
    </source>
</evidence>
<evidence type="ECO:0008006" key="2">
    <source>
        <dbReference type="Google" id="ProtNLM"/>
    </source>
</evidence>
<organism evidence="1">
    <name type="scientific">Caulobacter sp. 73W</name>
    <dbReference type="NCBI Taxonomy" id="3161137"/>
    <lineage>
        <taxon>Bacteria</taxon>
        <taxon>Pseudomonadati</taxon>
        <taxon>Pseudomonadota</taxon>
        <taxon>Alphaproteobacteria</taxon>
        <taxon>Caulobacterales</taxon>
        <taxon>Caulobacteraceae</taxon>
        <taxon>Caulobacter</taxon>
    </lineage>
</organism>
<protein>
    <recommendedName>
        <fullName evidence="2">Bacterial Ig-like domain-containing protein</fullName>
    </recommendedName>
</protein>
<name>A0AB39KYC0_9CAUL</name>
<dbReference type="EMBL" id="CP158375">
    <property type="protein sequence ID" value="XDO98517.1"/>
    <property type="molecule type" value="Genomic_DNA"/>
</dbReference>